<dbReference type="GO" id="GO:0055085">
    <property type="term" value="P:transmembrane transport"/>
    <property type="evidence" value="ECO:0007669"/>
    <property type="project" value="UniProtKB-ARBA"/>
</dbReference>
<dbReference type="PROSITE" id="PS50893">
    <property type="entry name" value="ABC_TRANSPORTER_2"/>
    <property type="match status" value="1"/>
</dbReference>
<dbReference type="PROSITE" id="PS00211">
    <property type="entry name" value="ABC_TRANSPORTER_1"/>
    <property type="match status" value="1"/>
</dbReference>
<dbReference type="Pfam" id="PF08352">
    <property type="entry name" value="oligo_HPY"/>
    <property type="match status" value="1"/>
</dbReference>
<evidence type="ECO:0000256" key="4">
    <source>
        <dbReference type="ARBA" id="ARBA00022840"/>
    </source>
</evidence>
<evidence type="ECO:0000313" key="6">
    <source>
        <dbReference type="EMBL" id="NYG04888.1"/>
    </source>
</evidence>
<feature type="domain" description="ABC transporter" evidence="5">
    <location>
        <begin position="14"/>
        <end position="262"/>
    </location>
</feature>
<name>A0A852W741_PSEA5</name>
<gene>
    <name evidence="6" type="ORF">HDA37_005173</name>
</gene>
<comment type="caution">
    <text evidence="6">The sequence shown here is derived from an EMBL/GenBank/DDBJ whole genome shotgun (WGS) entry which is preliminary data.</text>
</comment>
<comment type="similarity">
    <text evidence="1">Belongs to the ABC transporter superfamily.</text>
</comment>
<reference evidence="6 7" key="1">
    <citation type="submission" date="2020-07" db="EMBL/GenBank/DDBJ databases">
        <title>Sequencing the genomes of 1000 actinobacteria strains.</title>
        <authorList>
            <person name="Klenk H.-P."/>
        </authorList>
    </citation>
    <scope>NUCLEOTIDE SEQUENCE [LARGE SCALE GENOMIC DNA]</scope>
    <source>
        <strain evidence="6 7">DSM 44749</strain>
    </source>
</reference>
<keyword evidence="4 6" id="KW-0067">ATP-binding</keyword>
<dbReference type="PANTHER" id="PTHR43776">
    <property type="entry name" value="TRANSPORT ATP-BINDING PROTEIN"/>
    <property type="match status" value="1"/>
</dbReference>
<dbReference type="CDD" id="cd03257">
    <property type="entry name" value="ABC_NikE_OppD_transporters"/>
    <property type="match status" value="1"/>
</dbReference>
<sequence>MSDSTAVDTRNDLLEVEDLRVTFGSPGLRGRGRVLHAVDGVDLRVGRGRTLGLVGESGSGKSTLGRAVLRLVPIRGGRVRVDGTDVTALRGRALREMRRTMQMVFQDPYSSLDPSSVIGESIAEPLREQERLTPRDARARVAELLDVVGLPASHADRYPAEFSGGQRQRVAIARAVALNPSLVVCDEAVSALDVSTQNQVINLLEDLRGRFGLSYLFIAHDLAVVRHIAHEVAVMYLGHVVESGPTDRVYDSPAHPYTQALLSAIPASHPCDAGTGKRMLLTGDLPDPANPPEGCAFVTRCPFAMDVCREVAPAVTPVEGGGDVACHLQTTGPALAGRPLGAGGVGGVDAAPRVAP</sequence>
<evidence type="ECO:0000256" key="3">
    <source>
        <dbReference type="ARBA" id="ARBA00022741"/>
    </source>
</evidence>
<keyword evidence="2" id="KW-0813">Transport</keyword>
<dbReference type="RefSeq" id="WP_073574516.1">
    <property type="nucleotide sequence ID" value="NZ_BAAAJZ010000011.1"/>
</dbReference>
<dbReference type="NCBIfam" id="TIGR01727">
    <property type="entry name" value="oligo_HPY"/>
    <property type="match status" value="1"/>
</dbReference>
<keyword evidence="7" id="KW-1185">Reference proteome</keyword>
<dbReference type="GeneID" id="98054832"/>
<dbReference type="InterPro" id="IPR017871">
    <property type="entry name" value="ABC_transporter-like_CS"/>
</dbReference>
<dbReference type="GO" id="GO:0016887">
    <property type="term" value="F:ATP hydrolysis activity"/>
    <property type="evidence" value="ECO:0007669"/>
    <property type="project" value="InterPro"/>
</dbReference>
<evidence type="ECO:0000259" key="5">
    <source>
        <dbReference type="PROSITE" id="PS50893"/>
    </source>
</evidence>
<dbReference type="GO" id="GO:0015833">
    <property type="term" value="P:peptide transport"/>
    <property type="evidence" value="ECO:0007669"/>
    <property type="project" value="InterPro"/>
</dbReference>
<keyword evidence="3" id="KW-0547">Nucleotide-binding</keyword>
<dbReference type="InterPro" id="IPR003439">
    <property type="entry name" value="ABC_transporter-like_ATP-bd"/>
</dbReference>
<dbReference type="FunFam" id="3.40.50.300:FF:000016">
    <property type="entry name" value="Oligopeptide ABC transporter ATP-binding component"/>
    <property type="match status" value="1"/>
</dbReference>
<accession>A0A852W741</accession>
<proteinExistence type="inferred from homology"/>
<dbReference type="AlphaFoldDB" id="A0A852W741"/>
<dbReference type="InterPro" id="IPR003593">
    <property type="entry name" value="AAA+_ATPase"/>
</dbReference>
<dbReference type="SMART" id="SM00382">
    <property type="entry name" value="AAA"/>
    <property type="match status" value="1"/>
</dbReference>
<organism evidence="6 7">
    <name type="scientific">Pseudonocardia alni</name>
    <name type="common">Amycolata alni</name>
    <dbReference type="NCBI Taxonomy" id="33907"/>
    <lineage>
        <taxon>Bacteria</taxon>
        <taxon>Bacillati</taxon>
        <taxon>Actinomycetota</taxon>
        <taxon>Actinomycetes</taxon>
        <taxon>Pseudonocardiales</taxon>
        <taxon>Pseudonocardiaceae</taxon>
        <taxon>Pseudonocardia</taxon>
    </lineage>
</organism>
<dbReference type="EMBL" id="JACCCZ010000001">
    <property type="protein sequence ID" value="NYG04888.1"/>
    <property type="molecule type" value="Genomic_DNA"/>
</dbReference>
<evidence type="ECO:0000256" key="1">
    <source>
        <dbReference type="ARBA" id="ARBA00005417"/>
    </source>
</evidence>
<evidence type="ECO:0000313" key="7">
    <source>
        <dbReference type="Proteomes" id="UP000549695"/>
    </source>
</evidence>
<dbReference type="Proteomes" id="UP000549695">
    <property type="component" value="Unassembled WGS sequence"/>
</dbReference>
<dbReference type="InterPro" id="IPR027417">
    <property type="entry name" value="P-loop_NTPase"/>
</dbReference>
<protein>
    <submittedName>
        <fullName evidence="6">Oligopeptide/dipeptide ABC transporter ATP-binding protein</fullName>
    </submittedName>
</protein>
<dbReference type="InterPro" id="IPR050319">
    <property type="entry name" value="ABC_transp_ATP-bind"/>
</dbReference>
<dbReference type="InterPro" id="IPR013563">
    <property type="entry name" value="Oligopep_ABC_C"/>
</dbReference>
<dbReference type="PANTHER" id="PTHR43776:SF7">
    <property type="entry name" value="D,D-DIPEPTIDE TRANSPORT ATP-BINDING PROTEIN DDPF-RELATED"/>
    <property type="match status" value="1"/>
</dbReference>
<dbReference type="GO" id="GO:0005524">
    <property type="term" value="F:ATP binding"/>
    <property type="evidence" value="ECO:0007669"/>
    <property type="project" value="UniProtKB-KW"/>
</dbReference>
<dbReference type="Pfam" id="PF00005">
    <property type="entry name" value="ABC_tran"/>
    <property type="match status" value="1"/>
</dbReference>
<dbReference type="Gene3D" id="3.40.50.300">
    <property type="entry name" value="P-loop containing nucleotide triphosphate hydrolases"/>
    <property type="match status" value="1"/>
</dbReference>
<evidence type="ECO:0000256" key="2">
    <source>
        <dbReference type="ARBA" id="ARBA00022448"/>
    </source>
</evidence>
<dbReference type="SUPFAM" id="SSF52540">
    <property type="entry name" value="P-loop containing nucleoside triphosphate hydrolases"/>
    <property type="match status" value="1"/>
</dbReference>